<evidence type="ECO:0000256" key="4">
    <source>
        <dbReference type="ARBA" id="ARBA00023054"/>
    </source>
</evidence>
<keyword evidence="4 12" id="KW-0175">Coiled coil</keyword>
<comment type="similarity">
    <text evidence="9">Belongs to the DRC2 family.</text>
</comment>
<evidence type="ECO:0000256" key="1">
    <source>
        <dbReference type="ARBA" id="ARBA00004611"/>
    </source>
</evidence>
<proteinExistence type="inferred from homology"/>
<evidence type="ECO:0000256" key="8">
    <source>
        <dbReference type="ARBA" id="ARBA00037841"/>
    </source>
</evidence>
<evidence type="ECO:0000256" key="5">
    <source>
        <dbReference type="ARBA" id="ARBA00023069"/>
    </source>
</evidence>
<evidence type="ECO:0000256" key="12">
    <source>
        <dbReference type="SAM" id="Coils"/>
    </source>
</evidence>
<keyword evidence="2" id="KW-0963">Cytoplasm</keyword>
<keyword evidence="7" id="KW-0966">Cell projection</keyword>
<dbReference type="Pfam" id="PF14772">
    <property type="entry name" value="NYD-SP28"/>
    <property type="match status" value="1"/>
</dbReference>
<feature type="coiled-coil region" evidence="12">
    <location>
        <begin position="169"/>
        <end position="230"/>
    </location>
</feature>
<protein>
    <recommendedName>
        <fullName evidence="10">Dynein regulatory complex subunit 2</fullName>
    </recommendedName>
</protein>
<dbReference type="OrthoDB" id="1922540at2759"/>
<feature type="domain" description="Dynein regulatory complex protein 1/2 N-terminal" evidence="13">
    <location>
        <begin position="30"/>
        <end position="126"/>
    </location>
</feature>
<dbReference type="PANTHER" id="PTHR21625:SF0">
    <property type="entry name" value="DYNEIN REGULATORY COMPLEX SUBUNIT 2"/>
    <property type="match status" value="1"/>
</dbReference>
<name>A0A8T0I9V1_CERPU</name>
<comment type="function">
    <text evidence="11">Component of the nexin-dynein regulatory complex (N-DRC), a key regulator of ciliary/flagellar motility which maintains the alignment and integrity of the distal axoneme and regulates microtubule sliding in motile axonemes. Plays a critical role in the assembly of N-DRC and also stabilizes the assembly of multiple inner dynein arms and radial spokes. Coassembles with DRC1 to form a central scaffold needed for assembly of the N-DRC and its attachment to the outer doublet microtubules.</text>
</comment>
<organism evidence="14 15">
    <name type="scientific">Ceratodon purpureus</name>
    <name type="common">Fire moss</name>
    <name type="synonym">Dicranum purpureum</name>
    <dbReference type="NCBI Taxonomy" id="3225"/>
    <lineage>
        <taxon>Eukaryota</taxon>
        <taxon>Viridiplantae</taxon>
        <taxon>Streptophyta</taxon>
        <taxon>Embryophyta</taxon>
        <taxon>Bryophyta</taxon>
        <taxon>Bryophytina</taxon>
        <taxon>Bryopsida</taxon>
        <taxon>Dicranidae</taxon>
        <taxon>Pseudoditrichales</taxon>
        <taxon>Ditrichaceae</taxon>
        <taxon>Ceratodon</taxon>
    </lineage>
</organism>
<comment type="subcellular location">
    <subcellularLocation>
        <location evidence="1">Cytoplasm</location>
        <location evidence="1">Cytoskeleton</location>
        <location evidence="1">Flagellum axoneme</location>
    </subcellularLocation>
    <subcellularLocation>
        <location evidence="8">Cytoplasm</location>
        <location evidence="8">Cytoskeleton</location>
        <location evidence="8">Flagellum basal body</location>
    </subcellularLocation>
</comment>
<dbReference type="GO" id="GO:0060285">
    <property type="term" value="P:cilium-dependent cell motility"/>
    <property type="evidence" value="ECO:0007669"/>
    <property type="project" value="TreeGrafter"/>
</dbReference>
<evidence type="ECO:0000256" key="7">
    <source>
        <dbReference type="ARBA" id="ARBA00023273"/>
    </source>
</evidence>
<gene>
    <name evidence="14" type="ORF">KC19_4G152500</name>
</gene>
<evidence type="ECO:0000256" key="10">
    <source>
        <dbReference type="ARBA" id="ARBA00040899"/>
    </source>
</evidence>
<dbReference type="GO" id="GO:0003352">
    <property type="term" value="P:regulation of cilium movement"/>
    <property type="evidence" value="ECO:0007669"/>
    <property type="project" value="TreeGrafter"/>
</dbReference>
<keyword evidence="5" id="KW-0969">Cilium</keyword>
<dbReference type="InterPro" id="IPR039505">
    <property type="entry name" value="DRC1/2_N"/>
</dbReference>
<evidence type="ECO:0000313" key="15">
    <source>
        <dbReference type="Proteomes" id="UP000822688"/>
    </source>
</evidence>
<dbReference type="Proteomes" id="UP000822688">
    <property type="component" value="Chromosome 4"/>
</dbReference>
<dbReference type="AlphaFoldDB" id="A0A8T0I9V1"/>
<evidence type="ECO:0000259" key="13">
    <source>
        <dbReference type="Pfam" id="PF14772"/>
    </source>
</evidence>
<keyword evidence="6" id="KW-0206">Cytoskeleton</keyword>
<dbReference type="GO" id="GO:0005858">
    <property type="term" value="C:axonemal dynein complex"/>
    <property type="evidence" value="ECO:0007669"/>
    <property type="project" value="InterPro"/>
</dbReference>
<evidence type="ECO:0000256" key="9">
    <source>
        <dbReference type="ARBA" id="ARBA00038424"/>
    </source>
</evidence>
<dbReference type="EMBL" id="CM026424">
    <property type="protein sequence ID" value="KAG0580162.1"/>
    <property type="molecule type" value="Genomic_DNA"/>
</dbReference>
<comment type="caution">
    <text evidence="14">The sequence shown here is derived from an EMBL/GenBank/DDBJ whole genome shotgun (WGS) entry which is preliminary data.</text>
</comment>
<dbReference type="GO" id="GO:0070286">
    <property type="term" value="P:axonemal dynein complex assembly"/>
    <property type="evidence" value="ECO:0007669"/>
    <property type="project" value="InterPro"/>
</dbReference>
<sequence length="426" mass="50549">MAPKAPPAKAKKVKKVLTEEEKKAKADFEALKAEEMRKKAIRDRRAAFKQAMIDEEKRSQKSMLQIHKDWRKIMRTAKIEEQRRDMDWLAKKHVHQVEIKDHFIYLYRKQMYESEAQHRSAQIKHLSMLDALIDLHYLRTMKMEEEFQEQLKGLEGSFMTERNLMTSTHDKQKKELKDMLAAMKAEAEEAISERRQIFEATREELKNKNIEEYNMLRLSLEGGIEDLERRIEHTHQRYLTSTEAKTISFKNLVAKDLITARVIEQRMRKLIKLHEELALWRGRIVTKGKEWDMTNTNVRVEKETLLGHYINLKRLLDRIQQHEHSHLKEVSRHVLEATNTLMDKFVAAQRVLVMAKYVSKLETEHEKIFPFDPLHCSTIPTVPGMNLERELADDECKRPRRREMSLGWECPSQLPAIFLPSPKRHQ</sequence>
<evidence type="ECO:0000313" key="14">
    <source>
        <dbReference type="EMBL" id="KAG0580162.1"/>
    </source>
</evidence>
<keyword evidence="3" id="KW-0282">Flagellum</keyword>
<evidence type="ECO:0000256" key="11">
    <source>
        <dbReference type="ARBA" id="ARBA00045865"/>
    </source>
</evidence>
<reference evidence="14" key="1">
    <citation type="submission" date="2020-06" db="EMBL/GenBank/DDBJ databases">
        <title>WGS assembly of Ceratodon purpureus strain R40.</title>
        <authorList>
            <person name="Carey S.B."/>
            <person name="Jenkins J."/>
            <person name="Shu S."/>
            <person name="Lovell J.T."/>
            <person name="Sreedasyam A."/>
            <person name="Maumus F."/>
            <person name="Tiley G.P."/>
            <person name="Fernandez-Pozo N."/>
            <person name="Barry K."/>
            <person name="Chen C."/>
            <person name="Wang M."/>
            <person name="Lipzen A."/>
            <person name="Daum C."/>
            <person name="Saski C.A."/>
            <person name="Payton A.C."/>
            <person name="Mcbreen J.C."/>
            <person name="Conrad R.E."/>
            <person name="Kollar L.M."/>
            <person name="Olsson S."/>
            <person name="Huttunen S."/>
            <person name="Landis J.B."/>
            <person name="Wickett N.J."/>
            <person name="Johnson M.G."/>
            <person name="Rensing S.A."/>
            <person name="Grimwood J."/>
            <person name="Schmutz J."/>
            <person name="Mcdaniel S.F."/>
        </authorList>
    </citation>
    <scope>NUCLEOTIDE SEQUENCE</scope>
    <source>
        <strain evidence="14">R40</strain>
    </source>
</reference>
<accession>A0A8T0I9V1</accession>
<evidence type="ECO:0000256" key="3">
    <source>
        <dbReference type="ARBA" id="ARBA00022846"/>
    </source>
</evidence>
<dbReference type="InterPro" id="IPR039750">
    <property type="entry name" value="DRC1/DRC2"/>
</dbReference>
<keyword evidence="15" id="KW-1185">Reference proteome</keyword>
<evidence type="ECO:0000256" key="6">
    <source>
        <dbReference type="ARBA" id="ARBA00023212"/>
    </source>
</evidence>
<evidence type="ECO:0000256" key="2">
    <source>
        <dbReference type="ARBA" id="ARBA00022490"/>
    </source>
</evidence>
<dbReference type="PANTHER" id="PTHR21625">
    <property type="entry name" value="NYD-SP28 PROTEIN"/>
    <property type="match status" value="1"/>
</dbReference>